<dbReference type="EC" id="3.1.1.24" evidence="3"/>
<dbReference type="NCBIfam" id="TIGR02427">
    <property type="entry name" value="protocat_pcaD"/>
    <property type="match status" value="1"/>
</dbReference>
<dbReference type="GO" id="GO:0042952">
    <property type="term" value="P:beta-ketoadipate pathway"/>
    <property type="evidence" value="ECO:0007669"/>
    <property type="project" value="InterPro"/>
</dbReference>
<dbReference type="InterPro" id="IPR029058">
    <property type="entry name" value="AB_hydrolase_fold"/>
</dbReference>
<keyword evidence="3" id="KW-0378">Hydrolase</keyword>
<dbReference type="RefSeq" id="WP_018004416.1">
    <property type="nucleotide sequence ID" value="NZ_AQUR01000076.1"/>
</dbReference>
<proteinExistence type="predicted"/>
<dbReference type="Gene3D" id="3.40.50.1820">
    <property type="entry name" value="alpha/beta hydrolase"/>
    <property type="match status" value="1"/>
</dbReference>
<keyword evidence="5" id="KW-1185">Reference proteome</keyword>
<feature type="domain" description="AB hydrolase-1" evidence="1">
    <location>
        <begin position="31"/>
        <end position="140"/>
    </location>
</feature>
<evidence type="ECO:0000313" key="4">
    <source>
        <dbReference type="Proteomes" id="UP000255168"/>
    </source>
</evidence>
<organism evidence="3 4">
    <name type="scientific">Cupriavidus neocaledonicus</name>
    <dbReference type="NCBI Taxonomy" id="1040979"/>
    <lineage>
        <taxon>Bacteria</taxon>
        <taxon>Pseudomonadati</taxon>
        <taxon>Pseudomonadota</taxon>
        <taxon>Betaproteobacteria</taxon>
        <taxon>Burkholderiales</taxon>
        <taxon>Burkholderiaceae</taxon>
        <taxon>Cupriavidus</taxon>
    </lineage>
</organism>
<reference evidence="4 5" key="1">
    <citation type="submission" date="2018-01" db="EMBL/GenBank/DDBJ databases">
        <authorList>
            <person name="Clerissi C."/>
        </authorList>
    </citation>
    <scope>NUCLEOTIDE SEQUENCE [LARGE SCALE GENOMIC DNA]</scope>
    <source>
        <strain evidence="2">Cupriavidus taiwanensis STM 6082</strain>
        <strain evidence="3">Cupriavidus taiwanensis STM 6160</strain>
    </source>
</reference>
<dbReference type="GO" id="GO:0047570">
    <property type="term" value="F:3-oxoadipate enol-lactonase activity"/>
    <property type="evidence" value="ECO:0007669"/>
    <property type="project" value="UniProtKB-EC"/>
</dbReference>
<accession>A0A375H6W0</accession>
<sequence length="269" mass="28658">MTNFAHHACTGTATSAGVSIHYTIEGDVGAPVLVMSNSLGTTLQMWAPQMPALLRHFRVLRYDTRGHGRSSVPMKPFGMAELGRDVLAVMDHAGVARAHFCGLSMGGMTGLWLARHHADRFGRFVLANTAALIGPASVWDNRIATVRRDGMAAIVPGVLERWFSPSYRASHAQGMEPVRDMLLACDPAGYTANCAAVRDADLRGLLSGVEAKVLVIAGEQDAATTPAQAREVARAVPQAEYLSLDAAHLSNWELPQAFGQAVVRFGAGG</sequence>
<dbReference type="Proteomes" id="UP000256710">
    <property type="component" value="Unassembled WGS sequence"/>
</dbReference>
<dbReference type="InterPro" id="IPR026968">
    <property type="entry name" value="PcaD/CatD"/>
</dbReference>
<protein>
    <submittedName>
        <fullName evidence="3">3-oxoadipate enol-lactonase 2</fullName>
        <ecNumber evidence="3">3.1.1.24</ecNumber>
    </submittedName>
</protein>
<dbReference type="PANTHER" id="PTHR43433:SF5">
    <property type="entry name" value="AB HYDROLASE-1 DOMAIN-CONTAINING PROTEIN"/>
    <property type="match status" value="1"/>
</dbReference>
<evidence type="ECO:0000313" key="3">
    <source>
        <dbReference type="EMBL" id="SPD46626.1"/>
    </source>
</evidence>
<gene>
    <name evidence="3" type="primary">catD</name>
    <name evidence="2" type="ORF">CBM2605_A140124</name>
    <name evidence="3" type="ORF">CBM2607_11566</name>
</gene>
<dbReference type="PRINTS" id="PR00111">
    <property type="entry name" value="ABHYDROLASE"/>
</dbReference>
<dbReference type="PANTHER" id="PTHR43433">
    <property type="entry name" value="HYDROLASE, ALPHA/BETA FOLD FAMILY PROTEIN"/>
    <property type="match status" value="1"/>
</dbReference>
<evidence type="ECO:0000313" key="5">
    <source>
        <dbReference type="Proteomes" id="UP000256710"/>
    </source>
</evidence>
<dbReference type="AlphaFoldDB" id="A0A375H6W0"/>
<dbReference type="InterPro" id="IPR050471">
    <property type="entry name" value="AB_hydrolase"/>
</dbReference>
<name>A0A375H6W0_9BURK</name>
<dbReference type="InterPro" id="IPR000073">
    <property type="entry name" value="AB_hydrolase_1"/>
</dbReference>
<dbReference type="SUPFAM" id="SSF53474">
    <property type="entry name" value="alpha/beta-Hydrolases"/>
    <property type="match status" value="1"/>
</dbReference>
<dbReference type="Proteomes" id="UP000255168">
    <property type="component" value="Chromosome I"/>
</dbReference>
<evidence type="ECO:0000313" key="2">
    <source>
        <dbReference type="EMBL" id="SOZ34894.1"/>
    </source>
</evidence>
<dbReference type="EMBL" id="OFTC01000006">
    <property type="protein sequence ID" value="SOZ34894.1"/>
    <property type="molecule type" value="Genomic_DNA"/>
</dbReference>
<evidence type="ECO:0000259" key="1">
    <source>
        <dbReference type="Pfam" id="PF00561"/>
    </source>
</evidence>
<dbReference type="EMBL" id="LT984806">
    <property type="protein sequence ID" value="SPD46626.1"/>
    <property type="molecule type" value="Genomic_DNA"/>
</dbReference>
<dbReference type="Pfam" id="PF00561">
    <property type="entry name" value="Abhydrolase_1"/>
    <property type="match status" value="1"/>
</dbReference>